<protein>
    <submittedName>
        <fullName evidence="2">Uncharacterized protein</fullName>
    </submittedName>
</protein>
<dbReference type="AlphaFoldDB" id="A0A1T1GWD6"/>
<evidence type="ECO:0000256" key="1">
    <source>
        <dbReference type="SAM" id="SignalP"/>
    </source>
</evidence>
<accession>A0A1T1GWD6</accession>
<keyword evidence="1" id="KW-0732">Signal</keyword>
<sequence>MHLPAIYTLPFILIISSLSACQTISKTSSTVSDKVMGMLGKEKAPEIDKKGTVDISKSTQQQLETLLTNMPKNQWVYIENDQQGTSTLKNKSADSFTLSLKLNCKISTQRPTFSLSNADGQDILKAHDTNVGQIQILLDNKNFGNPFETANQQKFQNFKTAIAQAKVIKVFNASKLYTFQNNKAELLSKAVSCRDSL</sequence>
<organism evidence="2 3">
    <name type="scientific">Acinetobacter amyesii</name>
    <dbReference type="NCBI Taxonomy" id="2942470"/>
    <lineage>
        <taxon>Bacteria</taxon>
        <taxon>Pseudomonadati</taxon>
        <taxon>Pseudomonadota</taxon>
        <taxon>Gammaproteobacteria</taxon>
        <taxon>Moraxellales</taxon>
        <taxon>Moraxellaceae</taxon>
        <taxon>Acinetobacter</taxon>
    </lineage>
</organism>
<comment type="caution">
    <text evidence="2">The sequence shown here is derived from an EMBL/GenBank/DDBJ whole genome shotgun (WGS) entry which is preliminary data.</text>
</comment>
<gene>
    <name evidence="2" type="ORF">B1202_10840</name>
</gene>
<feature type="signal peptide" evidence="1">
    <location>
        <begin position="1"/>
        <end position="20"/>
    </location>
</feature>
<name>A0A1T1GWD6_9GAMM</name>
<keyword evidence="3" id="KW-1185">Reference proteome</keyword>
<reference evidence="2 3" key="1">
    <citation type="submission" date="2017-02" db="EMBL/GenBank/DDBJ databases">
        <title>Acinetobacter sp. ANC 4945, whole genome shotgun sequencing project.</title>
        <authorList>
            <person name="Radolfova-Krizova L."/>
            <person name="Al Atrouni A."/>
            <person name="Nemec A."/>
        </authorList>
    </citation>
    <scope>NUCLEOTIDE SEQUENCE [LARGE SCALE GENOMIC DNA]</scope>
    <source>
        <strain evidence="2 3">ANC 4945</strain>
    </source>
</reference>
<proteinExistence type="predicted"/>
<dbReference type="RefSeq" id="WP_078190607.1">
    <property type="nucleotide sequence ID" value="NZ_JAMCOZ010000006.1"/>
</dbReference>
<evidence type="ECO:0000313" key="2">
    <source>
        <dbReference type="EMBL" id="OOV81931.1"/>
    </source>
</evidence>
<evidence type="ECO:0000313" key="3">
    <source>
        <dbReference type="Proteomes" id="UP000191160"/>
    </source>
</evidence>
<dbReference type="EMBL" id="MVKX01000006">
    <property type="protein sequence ID" value="OOV81931.1"/>
    <property type="molecule type" value="Genomic_DNA"/>
</dbReference>
<dbReference type="Proteomes" id="UP000191160">
    <property type="component" value="Unassembled WGS sequence"/>
</dbReference>
<feature type="chain" id="PRO_5013363684" evidence="1">
    <location>
        <begin position="21"/>
        <end position="197"/>
    </location>
</feature>